<dbReference type="OrthoDB" id="262547at2759"/>
<reference evidence="7" key="1">
    <citation type="submission" date="2022-07" db="EMBL/GenBank/DDBJ databases">
        <title>Phylogenomic reconstructions and comparative analyses of Kickxellomycotina fungi.</title>
        <authorList>
            <person name="Reynolds N.K."/>
            <person name="Stajich J.E."/>
            <person name="Barry K."/>
            <person name="Grigoriev I.V."/>
            <person name="Crous P."/>
            <person name="Smith M.E."/>
        </authorList>
    </citation>
    <scope>NUCLEOTIDE SEQUENCE</scope>
    <source>
        <strain evidence="7">NBRC 100468</strain>
    </source>
</reference>
<feature type="transmembrane region" description="Helical" evidence="6">
    <location>
        <begin position="82"/>
        <end position="101"/>
    </location>
</feature>
<feature type="region of interest" description="Disordered" evidence="5">
    <location>
        <begin position="216"/>
        <end position="245"/>
    </location>
</feature>
<protein>
    <submittedName>
        <fullName evidence="7">Zinc transporter</fullName>
    </submittedName>
</protein>
<feature type="region of interest" description="Disordered" evidence="5">
    <location>
        <begin position="352"/>
        <end position="389"/>
    </location>
</feature>
<dbReference type="AlphaFoldDB" id="A0A9W8DRF7"/>
<feature type="compositionally biased region" description="Polar residues" evidence="5">
    <location>
        <begin position="232"/>
        <end position="243"/>
    </location>
</feature>
<dbReference type="PANTHER" id="PTHR11040:SF210">
    <property type="entry name" value="ZINC-REGULATED TRANSPORTER 3"/>
    <property type="match status" value="1"/>
</dbReference>
<dbReference type="Pfam" id="PF02535">
    <property type="entry name" value="Zip"/>
    <property type="match status" value="1"/>
</dbReference>
<evidence type="ECO:0000313" key="8">
    <source>
        <dbReference type="Proteomes" id="UP001150538"/>
    </source>
</evidence>
<evidence type="ECO:0000313" key="7">
    <source>
        <dbReference type="EMBL" id="KAJ1915564.1"/>
    </source>
</evidence>
<comment type="subcellular location">
    <subcellularLocation>
        <location evidence="1">Membrane</location>
        <topology evidence="1">Multi-pass membrane protein</topology>
    </subcellularLocation>
</comment>
<gene>
    <name evidence="7" type="primary">ZRT3</name>
    <name evidence="7" type="ORF">H4219_004264</name>
</gene>
<keyword evidence="4 6" id="KW-0472">Membrane</keyword>
<dbReference type="EMBL" id="JANBPU010000141">
    <property type="protein sequence ID" value="KAJ1915564.1"/>
    <property type="molecule type" value="Genomic_DNA"/>
</dbReference>
<dbReference type="PANTHER" id="PTHR11040">
    <property type="entry name" value="ZINC/IRON TRANSPORTER"/>
    <property type="match status" value="1"/>
</dbReference>
<dbReference type="Proteomes" id="UP001150538">
    <property type="component" value="Unassembled WGS sequence"/>
</dbReference>
<evidence type="ECO:0000256" key="3">
    <source>
        <dbReference type="ARBA" id="ARBA00022989"/>
    </source>
</evidence>
<name>A0A9W8DRF7_9FUNG</name>
<accession>A0A9W8DRF7</accession>
<sequence length="617" mass="65718">MVTYAMPVTQNLVTNAGNDPTGIEQHQPKFFFDDDTDRRWGGILYALAGGLACVSGAAIVFIDPLLGLISPRLRLLESDSFIAFMLAFSTGIMAFSGIAILPNEALEFFRGSNTPPSSERLVDKVFGNVVAQIIPAHDSEAHHDKRLLGKASSSLVVTLLFVTGIGLNWGLSRVIRKIIPANTPIKDPCCLLGDEDDVVQSTGGANPGLPLQIQQQQQQQQQRLLSGAVGSQADNSISSSKTASKGDIEVTSAAAAVAGSTSCSPQGGGPYSHHGHGHDHHQHHAHSKSTNTPDHHDGFAYLKLTPSPPPQQIPSIAAQSPLSQSVSAIAAANRAQTEYADAVYDENTHLLSSDHNNAQNSKAVSPTPSVATTSISKSTSSSSSLQSYHRGDYDIQQQDNARYNFQQPYYTGSIAGAQTPQLRSAASIPETSEDNWGPLLQAGIQTALALSLHKLPEGFIAYMSHEASSELGVLVLITLFIHNFPEGMTLVLTLFLALGSRVRAFILASLLGLGPPLIGALVAMAITSSSPSKPIDNDDGHSHYRTDPWLRIVFGSTFAITGGMLTGLAFINVLPIARSKVSHHSRSNGGNGQLRSMLIEKGLLAGFVFMLWAHFAF</sequence>
<evidence type="ECO:0000256" key="6">
    <source>
        <dbReference type="SAM" id="Phobius"/>
    </source>
</evidence>
<feature type="transmembrane region" description="Helical" evidence="6">
    <location>
        <begin position="151"/>
        <end position="171"/>
    </location>
</feature>
<organism evidence="7 8">
    <name type="scientific">Mycoemilia scoparia</name>
    <dbReference type="NCBI Taxonomy" id="417184"/>
    <lineage>
        <taxon>Eukaryota</taxon>
        <taxon>Fungi</taxon>
        <taxon>Fungi incertae sedis</taxon>
        <taxon>Zoopagomycota</taxon>
        <taxon>Kickxellomycotina</taxon>
        <taxon>Kickxellomycetes</taxon>
        <taxon>Kickxellales</taxon>
        <taxon>Kickxellaceae</taxon>
        <taxon>Mycoemilia</taxon>
    </lineage>
</organism>
<proteinExistence type="predicted"/>
<feature type="transmembrane region" description="Helical" evidence="6">
    <location>
        <begin position="505"/>
        <end position="529"/>
    </location>
</feature>
<keyword evidence="8" id="KW-1185">Reference proteome</keyword>
<feature type="transmembrane region" description="Helical" evidence="6">
    <location>
        <begin position="549"/>
        <end position="577"/>
    </location>
</feature>
<feature type="compositionally biased region" description="Polar residues" evidence="5">
    <location>
        <begin position="352"/>
        <end position="368"/>
    </location>
</feature>
<dbReference type="InterPro" id="IPR003689">
    <property type="entry name" value="ZIP"/>
</dbReference>
<evidence type="ECO:0000256" key="5">
    <source>
        <dbReference type="SAM" id="MobiDB-lite"/>
    </source>
</evidence>
<feature type="region of interest" description="Disordered" evidence="5">
    <location>
        <begin position="259"/>
        <end position="319"/>
    </location>
</feature>
<feature type="transmembrane region" description="Helical" evidence="6">
    <location>
        <begin position="598"/>
        <end position="615"/>
    </location>
</feature>
<dbReference type="GO" id="GO:0016020">
    <property type="term" value="C:membrane"/>
    <property type="evidence" value="ECO:0007669"/>
    <property type="project" value="UniProtKB-SubCell"/>
</dbReference>
<feature type="transmembrane region" description="Helical" evidence="6">
    <location>
        <begin position="471"/>
        <end position="498"/>
    </location>
</feature>
<evidence type="ECO:0000256" key="1">
    <source>
        <dbReference type="ARBA" id="ARBA00004141"/>
    </source>
</evidence>
<feature type="compositionally biased region" description="Basic residues" evidence="5">
    <location>
        <begin position="273"/>
        <end position="287"/>
    </location>
</feature>
<feature type="transmembrane region" description="Helical" evidence="6">
    <location>
        <begin position="43"/>
        <end position="62"/>
    </location>
</feature>
<evidence type="ECO:0000256" key="2">
    <source>
        <dbReference type="ARBA" id="ARBA00022692"/>
    </source>
</evidence>
<comment type="caution">
    <text evidence="7">The sequence shown here is derived from an EMBL/GenBank/DDBJ whole genome shotgun (WGS) entry which is preliminary data.</text>
</comment>
<evidence type="ECO:0000256" key="4">
    <source>
        <dbReference type="ARBA" id="ARBA00023136"/>
    </source>
</evidence>
<dbReference type="GO" id="GO:0005385">
    <property type="term" value="F:zinc ion transmembrane transporter activity"/>
    <property type="evidence" value="ECO:0007669"/>
    <property type="project" value="TreeGrafter"/>
</dbReference>
<feature type="compositionally biased region" description="Low complexity" evidence="5">
    <location>
        <begin position="369"/>
        <end position="387"/>
    </location>
</feature>
<keyword evidence="2 6" id="KW-0812">Transmembrane</keyword>
<keyword evidence="3 6" id="KW-1133">Transmembrane helix</keyword>